<name>A0AAV1IGU7_9CHLO</name>
<dbReference type="AlphaFoldDB" id="A0AAV1IGU7"/>
<evidence type="ECO:0000313" key="4">
    <source>
        <dbReference type="EMBL" id="CAK0785240.1"/>
    </source>
</evidence>
<evidence type="ECO:0000256" key="2">
    <source>
        <dbReference type="SAM" id="MobiDB-lite"/>
    </source>
</evidence>
<feature type="region of interest" description="Disordered" evidence="2">
    <location>
        <begin position="74"/>
        <end position="175"/>
    </location>
</feature>
<dbReference type="Gene3D" id="4.10.280.10">
    <property type="entry name" value="Helix-loop-helix DNA-binding domain"/>
    <property type="match status" value="1"/>
</dbReference>
<feature type="compositionally biased region" description="Basic and acidic residues" evidence="2">
    <location>
        <begin position="140"/>
        <end position="175"/>
    </location>
</feature>
<dbReference type="Pfam" id="PF00010">
    <property type="entry name" value="HLH"/>
    <property type="match status" value="1"/>
</dbReference>
<gene>
    <name evidence="4" type="ORF">CVIRNUC_008446</name>
</gene>
<feature type="compositionally biased region" description="Polar residues" evidence="2">
    <location>
        <begin position="126"/>
        <end position="137"/>
    </location>
</feature>
<dbReference type="EMBL" id="CAUYUE010000012">
    <property type="protein sequence ID" value="CAK0785240.1"/>
    <property type="molecule type" value="Genomic_DNA"/>
</dbReference>
<dbReference type="SMART" id="SM00353">
    <property type="entry name" value="HLH"/>
    <property type="match status" value="1"/>
</dbReference>
<evidence type="ECO:0000256" key="1">
    <source>
        <dbReference type="SAM" id="Coils"/>
    </source>
</evidence>
<dbReference type="GO" id="GO:0006879">
    <property type="term" value="P:intracellular iron ion homeostasis"/>
    <property type="evidence" value="ECO:0007669"/>
    <property type="project" value="InterPro"/>
</dbReference>
<comment type="caution">
    <text evidence="4">The sequence shown here is derived from an EMBL/GenBank/DDBJ whole genome shotgun (WGS) entry which is preliminary data.</text>
</comment>
<reference evidence="4 5" key="1">
    <citation type="submission" date="2023-10" db="EMBL/GenBank/DDBJ databases">
        <authorList>
            <person name="Maclean D."/>
            <person name="Macfadyen A."/>
        </authorList>
    </citation>
    <scope>NUCLEOTIDE SEQUENCE [LARGE SCALE GENOMIC DNA]</scope>
</reference>
<organism evidence="4 5">
    <name type="scientific">Coccomyxa viridis</name>
    <dbReference type="NCBI Taxonomy" id="1274662"/>
    <lineage>
        <taxon>Eukaryota</taxon>
        <taxon>Viridiplantae</taxon>
        <taxon>Chlorophyta</taxon>
        <taxon>core chlorophytes</taxon>
        <taxon>Trebouxiophyceae</taxon>
        <taxon>Trebouxiophyceae incertae sedis</taxon>
        <taxon>Coccomyxaceae</taxon>
        <taxon>Coccomyxa</taxon>
    </lineage>
</organism>
<feature type="compositionally biased region" description="Basic and acidic residues" evidence="2">
    <location>
        <begin position="98"/>
        <end position="123"/>
    </location>
</feature>
<feature type="domain" description="BHLH" evidence="3">
    <location>
        <begin position="159"/>
        <end position="210"/>
    </location>
</feature>
<dbReference type="GO" id="GO:0046983">
    <property type="term" value="F:protein dimerization activity"/>
    <property type="evidence" value="ECO:0007669"/>
    <property type="project" value="InterPro"/>
</dbReference>
<evidence type="ECO:0000313" key="5">
    <source>
        <dbReference type="Proteomes" id="UP001314263"/>
    </source>
</evidence>
<dbReference type="InterPro" id="IPR011598">
    <property type="entry name" value="bHLH_dom"/>
</dbReference>
<dbReference type="PROSITE" id="PS50888">
    <property type="entry name" value="BHLH"/>
    <property type="match status" value="1"/>
</dbReference>
<keyword evidence="1" id="KW-0175">Coiled coil</keyword>
<dbReference type="InterPro" id="IPR044818">
    <property type="entry name" value="ILR3-like"/>
</dbReference>
<accession>A0AAV1IGU7</accession>
<dbReference type="InterPro" id="IPR036638">
    <property type="entry name" value="HLH_DNA-bd_sf"/>
</dbReference>
<feature type="coiled-coil region" evidence="1">
    <location>
        <begin position="207"/>
        <end position="241"/>
    </location>
</feature>
<dbReference type="GO" id="GO:0003700">
    <property type="term" value="F:DNA-binding transcription factor activity"/>
    <property type="evidence" value="ECO:0007669"/>
    <property type="project" value="InterPro"/>
</dbReference>
<dbReference type="Proteomes" id="UP001314263">
    <property type="component" value="Unassembled WGS sequence"/>
</dbReference>
<sequence length="366" mass="39842">MSSEAHFWEEYGAEGLDVHQAFCDVRYPKRPKTGGFMISMQQSPGHTENLSPSRGLLNYELPLDLDEMNLLSTEPQQPGTLEEDRPPALYYEEANNDVDDRRKRSREAKMEDDSLEHFLRGLGREAQQSDVSASGLSSLDDEKGKRLQDAVGRDPSAKDAARTKAGRERARRERLNESFAELSKVLEPGKAAKTDKSSIITDAIRIVTQLRAENGQLRQLNKFLEERVGTVEKQKNDLMMQQAMMQQQGESSHMMQGSMLGTPFGPGGVAMGQPVQGMPAAGMHVPQMSGLSAMGFMQTEVNGGSGAGMGMSQLPPGGGQGSAALPDYSSMPSGSGLVPGMPMRMPWLPPATMDTSRDSIRRPPAA</sequence>
<evidence type="ECO:0000259" key="3">
    <source>
        <dbReference type="PROSITE" id="PS50888"/>
    </source>
</evidence>
<dbReference type="SUPFAM" id="SSF47459">
    <property type="entry name" value="HLH, helix-loop-helix DNA-binding domain"/>
    <property type="match status" value="1"/>
</dbReference>
<dbReference type="PANTHER" id="PTHR46133:SF15">
    <property type="entry name" value="BHLH TRANSCRIPTION FACTOR"/>
    <property type="match status" value="1"/>
</dbReference>
<dbReference type="PANTHER" id="PTHR46133">
    <property type="entry name" value="BHLH TRANSCRIPTION FACTOR"/>
    <property type="match status" value="1"/>
</dbReference>
<keyword evidence="5" id="KW-1185">Reference proteome</keyword>
<protein>
    <recommendedName>
        <fullName evidence="3">BHLH domain-containing protein</fullName>
    </recommendedName>
</protein>
<proteinExistence type="predicted"/>